<name>A0A7E4VGX3_PANRE</name>
<accession>A0A7E4VGX3</accession>
<dbReference type="Proteomes" id="UP000492821">
    <property type="component" value="Unassembled WGS sequence"/>
</dbReference>
<keyword evidence="1" id="KW-1185">Reference proteome</keyword>
<evidence type="ECO:0000313" key="1">
    <source>
        <dbReference type="Proteomes" id="UP000492821"/>
    </source>
</evidence>
<dbReference type="AlphaFoldDB" id="A0A7E4VGX3"/>
<evidence type="ECO:0000313" key="2">
    <source>
        <dbReference type="WBParaSite" id="Pan_g20756.t1"/>
    </source>
</evidence>
<dbReference type="WBParaSite" id="Pan_g20756.t1">
    <property type="protein sequence ID" value="Pan_g20756.t1"/>
    <property type="gene ID" value="Pan_g20756"/>
</dbReference>
<organism evidence="1 2">
    <name type="scientific">Panagrellus redivivus</name>
    <name type="common">Microworm</name>
    <dbReference type="NCBI Taxonomy" id="6233"/>
    <lineage>
        <taxon>Eukaryota</taxon>
        <taxon>Metazoa</taxon>
        <taxon>Ecdysozoa</taxon>
        <taxon>Nematoda</taxon>
        <taxon>Chromadorea</taxon>
        <taxon>Rhabditida</taxon>
        <taxon>Tylenchina</taxon>
        <taxon>Panagrolaimomorpha</taxon>
        <taxon>Panagrolaimoidea</taxon>
        <taxon>Panagrolaimidae</taxon>
        <taxon>Panagrellus</taxon>
    </lineage>
</organism>
<proteinExistence type="predicted"/>
<sequence length="137" mass="15663">MFFDPAAVVVKTSESTDPSRYYLGTADRDRFLELPLVWHPYLKHGGPPRRIKGNLQSESALGILLRLDVLCRLSNIDLIKEYESGKRAKSLFKVNTTNADVVMLKKNPSLQKMVYSLAKSLHMLYIQDYLEKCADEQ</sequence>
<reference evidence="2" key="2">
    <citation type="submission" date="2020-10" db="UniProtKB">
        <authorList>
            <consortium name="WormBaseParasite"/>
        </authorList>
    </citation>
    <scope>IDENTIFICATION</scope>
</reference>
<reference evidence="1" key="1">
    <citation type="journal article" date="2013" name="Genetics">
        <title>The draft genome and transcriptome of Panagrellus redivivus are shaped by the harsh demands of a free-living lifestyle.</title>
        <authorList>
            <person name="Srinivasan J."/>
            <person name="Dillman A.R."/>
            <person name="Macchietto M.G."/>
            <person name="Heikkinen L."/>
            <person name="Lakso M."/>
            <person name="Fracchia K.M."/>
            <person name="Antoshechkin I."/>
            <person name="Mortazavi A."/>
            <person name="Wong G."/>
            <person name="Sternberg P.W."/>
        </authorList>
    </citation>
    <scope>NUCLEOTIDE SEQUENCE [LARGE SCALE GENOMIC DNA]</scope>
    <source>
        <strain evidence="1">MT8872</strain>
    </source>
</reference>
<protein>
    <submittedName>
        <fullName evidence="2">OB_NTP_bind domain-containing protein</fullName>
    </submittedName>
</protein>